<name>A0A9P9BQD8_9PEZI</name>
<dbReference type="EMBL" id="JAGTJQ010000008">
    <property type="protein sequence ID" value="KAH7025767.1"/>
    <property type="molecule type" value="Genomic_DNA"/>
</dbReference>
<comment type="caution">
    <text evidence="1">The sequence shown here is derived from an EMBL/GenBank/DDBJ whole genome shotgun (WGS) entry which is preliminary data.</text>
</comment>
<dbReference type="AlphaFoldDB" id="A0A9P9BQD8"/>
<dbReference type="RefSeq" id="XP_046008984.1">
    <property type="nucleotide sequence ID" value="XM_046154677.1"/>
</dbReference>
<organism evidence="1 2">
    <name type="scientific">Microdochium trichocladiopsis</name>
    <dbReference type="NCBI Taxonomy" id="1682393"/>
    <lineage>
        <taxon>Eukaryota</taxon>
        <taxon>Fungi</taxon>
        <taxon>Dikarya</taxon>
        <taxon>Ascomycota</taxon>
        <taxon>Pezizomycotina</taxon>
        <taxon>Sordariomycetes</taxon>
        <taxon>Xylariomycetidae</taxon>
        <taxon>Xylariales</taxon>
        <taxon>Microdochiaceae</taxon>
        <taxon>Microdochium</taxon>
    </lineage>
</organism>
<keyword evidence="2" id="KW-1185">Reference proteome</keyword>
<evidence type="ECO:0000313" key="2">
    <source>
        <dbReference type="Proteomes" id="UP000756346"/>
    </source>
</evidence>
<protein>
    <submittedName>
        <fullName evidence="1">Uncharacterized protein</fullName>
    </submittedName>
</protein>
<dbReference type="Proteomes" id="UP000756346">
    <property type="component" value="Unassembled WGS sequence"/>
</dbReference>
<accession>A0A9P9BQD8</accession>
<proteinExistence type="predicted"/>
<gene>
    <name evidence="1" type="ORF">B0I36DRAFT_329093</name>
</gene>
<evidence type="ECO:0000313" key="1">
    <source>
        <dbReference type="EMBL" id="KAH7025767.1"/>
    </source>
</evidence>
<dbReference type="GeneID" id="70184223"/>
<sequence length="119" mass="13382">MFIVRLFNVRRLIPSLQTAALTSSVLADPPKISRDHALLTDSLDGLKKLVSGIFPPYLSEPRVCANALNTVIAAPMKLEANAVWRGWMQWRNWTLAGLWRPISMMLDKCGSVRSWTDES</sequence>
<reference evidence="1" key="1">
    <citation type="journal article" date="2021" name="Nat. Commun.">
        <title>Genetic determinants of endophytism in the Arabidopsis root mycobiome.</title>
        <authorList>
            <person name="Mesny F."/>
            <person name="Miyauchi S."/>
            <person name="Thiergart T."/>
            <person name="Pickel B."/>
            <person name="Atanasova L."/>
            <person name="Karlsson M."/>
            <person name="Huettel B."/>
            <person name="Barry K.W."/>
            <person name="Haridas S."/>
            <person name="Chen C."/>
            <person name="Bauer D."/>
            <person name="Andreopoulos W."/>
            <person name="Pangilinan J."/>
            <person name="LaButti K."/>
            <person name="Riley R."/>
            <person name="Lipzen A."/>
            <person name="Clum A."/>
            <person name="Drula E."/>
            <person name="Henrissat B."/>
            <person name="Kohler A."/>
            <person name="Grigoriev I.V."/>
            <person name="Martin F.M."/>
            <person name="Hacquard S."/>
        </authorList>
    </citation>
    <scope>NUCLEOTIDE SEQUENCE</scope>
    <source>
        <strain evidence="1">MPI-CAGE-CH-0230</strain>
    </source>
</reference>